<keyword evidence="9 10" id="KW-0961">Cell wall biogenesis/degradation</keyword>
<dbReference type="PANTHER" id="PTHR21015:SF22">
    <property type="entry name" value="GLYCOSYLTRANSFERASE"/>
    <property type="match status" value="1"/>
</dbReference>
<keyword evidence="5 10" id="KW-0133">Cell shape</keyword>
<dbReference type="InterPro" id="IPR007235">
    <property type="entry name" value="Glyco_trans_28_C"/>
</dbReference>
<dbReference type="InterPro" id="IPR006009">
    <property type="entry name" value="GlcNAc_MurG"/>
</dbReference>
<evidence type="ECO:0000313" key="14">
    <source>
        <dbReference type="Proteomes" id="UP000295497"/>
    </source>
</evidence>
<keyword evidence="8 10" id="KW-0131">Cell cycle</keyword>
<comment type="catalytic activity">
    <reaction evidence="10">
        <text>di-trans,octa-cis-undecaprenyl diphospho-N-acetyl-alpha-D-muramoyl-L-alanyl-D-glutamyl-meso-2,6-diaminopimeloyl-D-alanyl-D-alanine + UDP-N-acetyl-alpha-D-glucosamine = di-trans,octa-cis-undecaprenyl diphospho-[N-acetyl-alpha-D-glucosaminyl-(1-&gt;4)]-N-acetyl-alpha-D-muramoyl-L-alanyl-D-glutamyl-meso-2,6-diaminopimeloyl-D-alanyl-D-alanine + UDP + H(+)</text>
        <dbReference type="Rhea" id="RHEA:31227"/>
        <dbReference type="ChEBI" id="CHEBI:15378"/>
        <dbReference type="ChEBI" id="CHEBI:57705"/>
        <dbReference type="ChEBI" id="CHEBI:58223"/>
        <dbReference type="ChEBI" id="CHEBI:61387"/>
        <dbReference type="ChEBI" id="CHEBI:61388"/>
        <dbReference type="EC" id="2.4.1.227"/>
    </reaction>
</comment>
<evidence type="ECO:0000256" key="3">
    <source>
        <dbReference type="ARBA" id="ARBA00022676"/>
    </source>
</evidence>
<dbReference type="GO" id="GO:0005886">
    <property type="term" value="C:plasma membrane"/>
    <property type="evidence" value="ECO:0007669"/>
    <property type="project" value="UniProtKB-SubCell"/>
</dbReference>
<comment type="caution">
    <text evidence="10">Lacks conserved residue(s) required for the propagation of feature annotation.</text>
</comment>
<feature type="binding site" evidence="10">
    <location>
        <position position="191"/>
    </location>
    <ligand>
        <name>UDP-N-acetyl-alpha-D-glucosamine</name>
        <dbReference type="ChEBI" id="CHEBI:57705"/>
    </ligand>
</feature>
<dbReference type="NCBIfam" id="TIGR01133">
    <property type="entry name" value="murG"/>
    <property type="match status" value="1"/>
</dbReference>
<name>A0A4P2QJD9_SORCE</name>
<gene>
    <name evidence="10" type="primary">murG</name>
    <name evidence="13" type="ORF">SOCE836_021760</name>
</gene>
<keyword evidence="3 10" id="KW-0328">Glycosyltransferase</keyword>
<evidence type="ECO:0000256" key="6">
    <source>
        <dbReference type="ARBA" id="ARBA00022984"/>
    </source>
</evidence>
<dbReference type="CDD" id="cd03785">
    <property type="entry name" value="GT28_MurG"/>
    <property type="match status" value="1"/>
</dbReference>
<comment type="subcellular location">
    <subcellularLocation>
        <location evidence="10">Cell membrane</location>
        <topology evidence="10">Peripheral membrane protein</topology>
        <orientation evidence="10">Cytoplasmic side</orientation>
    </subcellularLocation>
</comment>
<keyword evidence="4 10" id="KW-0808">Transferase</keyword>
<evidence type="ECO:0000256" key="7">
    <source>
        <dbReference type="ARBA" id="ARBA00023136"/>
    </source>
</evidence>
<evidence type="ECO:0000259" key="12">
    <source>
        <dbReference type="Pfam" id="PF04101"/>
    </source>
</evidence>
<dbReference type="InterPro" id="IPR004276">
    <property type="entry name" value="GlycoTrans_28_N"/>
</dbReference>
<accession>A0A4P2QJD9</accession>
<reference evidence="13 14" key="1">
    <citation type="submission" date="2015-09" db="EMBL/GenBank/DDBJ databases">
        <title>Sorangium comparison.</title>
        <authorList>
            <person name="Zaburannyi N."/>
            <person name="Bunk B."/>
            <person name="Overmann J."/>
            <person name="Mueller R."/>
        </authorList>
    </citation>
    <scope>NUCLEOTIDE SEQUENCE [LARGE SCALE GENOMIC DNA]</scope>
    <source>
        <strain evidence="13 14">So ce836</strain>
    </source>
</reference>
<feature type="binding site" evidence="10">
    <location>
        <position position="293"/>
    </location>
    <ligand>
        <name>UDP-N-acetyl-alpha-D-glucosamine</name>
        <dbReference type="ChEBI" id="CHEBI:57705"/>
    </ligand>
</feature>
<dbReference type="SUPFAM" id="SSF53756">
    <property type="entry name" value="UDP-Glycosyltransferase/glycogen phosphorylase"/>
    <property type="match status" value="1"/>
</dbReference>
<evidence type="ECO:0000256" key="1">
    <source>
        <dbReference type="ARBA" id="ARBA00022475"/>
    </source>
</evidence>
<dbReference type="GO" id="GO:0071555">
    <property type="term" value="P:cell wall organization"/>
    <property type="evidence" value="ECO:0007669"/>
    <property type="project" value="UniProtKB-KW"/>
</dbReference>
<dbReference type="Pfam" id="PF04101">
    <property type="entry name" value="Glyco_tran_28_C"/>
    <property type="match status" value="1"/>
</dbReference>
<dbReference type="Pfam" id="PF03033">
    <property type="entry name" value="Glyco_transf_28"/>
    <property type="match status" value="1"/>
</dbReference>
<evidence type="ECO:0000256" key="5">
    <source>
        <dbReference type="ARBA" id="ARBA00022960"/>
    </source>
</evidence>
<evidence type="ECO:0000256" key="2">
    <source>
        <dbReference type="ARBA" id="ARBA00022618"/>
    </source>
</evidence>
<evidence type="ECO:0000313" key="13">
    <source>
        <dbReference type="EMBL" id="AUX30079.1"/>
    </source>
</evidence>
<comment type="similarity">
    <text evidence="10">Belongs to the glycosyltransferase 28 family. MurG subfamily.</text>
</comment>
<evidence type="ECO:0000256" key="8">
    <source>
        <dbReference type="ARBA" id="ARBA00023306"/>
    </source>
</evidence>
<dbReference type="GO" id="GO:0008360">
    <property type="term" value="P:regulation of cell shape"/>
    <property type="evidence" value="ECO:0007669"/>
    <property type="project" value="UniProtKB-KW"/>
</dbReference>
<evidence type="ECO:0000256" key="9">
    <source>
        <dbReference type="ARBA" id="ARBA00023316"/>
    </source>
</evidence>
<dbReference type="Gene3D" id="3.40.50.2000">
    <property type="entry name" value="Glycogen Phosphorylase B"/>
    <property type="match status" value="2"/>
</dbReference>
<proteinExistence type="inferred from homology"/>
<evidence type="ECO:0000259" key="11">
    <source>
        <dbReference type="Pfam" id="PF03033"/>
    </source>
</evidence>
<dbReference type="UniPathway" id="UPA00219"/>
<dbReference type="GO" id="GO:0050511">
    <property type="term" value="F:undecaprenyldiphospho-muramoylpentapeptide beta-N-acetylglucosaminyltransferase activity"/>
    <property type="evidence" value="ECO:0007669"/>
    <property type="project" value="UniProtKB-UniRule"/>
</dbReference>
<dbReference type="GO" id="GO:0051301">
    <property type="term" value="P:cell division"/>
    <property type="evidence" value="ECO:0007669"/>
    <property type="project" value="UniProtKB-KW"/>
</dbReference>
<protein>
    <recommendedName>
        <fullName evidence="10">UDP-N-acetylglucosamine--N-acetylmuramyl-(pentapeptide) pyrophosphoryl-undecaprenol N-acetylglucosamine transferase</fullName>
        <ecNumber evidence="10">2.4.1.227</ecNumber>
    </recommendedName>
    <alternativeName>
        <fullName evidence="10">Undecaprenyl-PP-MurNAc-pentapeptide-UDPGlcNAc GlcNAc transferase</fullName>
    </alternativeName>
</protein>
<keyword evidence="6 10" id="KW-0573">Peptidoglycan synthesis</keyword>
<dbReference type="EMBL" id="CP012672">
    <property type="protein sequence ID" value="AUX30079.1"/>
    <property type="molecule type" value="Genomic_DNA"/>
</dbReference>
<dbReference type="AlphaFoldDB" id="A0A4P2QJD9"/>
<dbReference type="RefSeq" id="WP_129574132.1">
    <property type="nucleotide sequence ID" value="NZ_CP012672.1"/>
</dbReference>
<feature type="binding site" evidence="10">
    <location>
        <position position="168"/>
    </location>
    <ligand>
        <name>UDP-N-acetyl-alpha-D-glucosamine</name>
        <dbReference type="ChEBI" id="CHEBI:57705"/>
    </ligand>
</feature>
<dbReference type="GO" id="GO:0051991">
    <property type="term" value="F:UDP-N-acetyl-D-glucosamine:N-acetylmuramoyl-L-alanyl-D-glutamyl-meso-2,6-diaminopimelyl-D-alanyl-D-alanine-diphosphoundecaprenol 4-beta-N-acetylglucosaminlytransferase activity"/>
    <property type="evidence" value="ECO:0007669"/>
    <property type="project" value="RHEA"/>
</dbReference>
<organism evidence="13 14">
    <name type="scientific">Sorangium cellulosum</name>
    <name type="common">Polyangium cellulosum</name>
    <dbReference type="NCBI Taxonomy" id="56"/>
    <lineage>
        <taxon>Bacteria</taxon>
        <taxon>Pseudomonadati</taxon>
        <taxon>Myxococcota</taxon>
        <taxon>Polyangia</taxon>
        <taxon>Polyangiales</taxon>
        <taxon>Polyangiaceae</taxon>
        <taxon>Sorangium</taxon>
    </lineage>
</organism>
<keyword evidence="7 10" id="KW-0472">Membrane</keyword>
<feature type="domain" description="Glycosyltransferase family 28 N-terminal" evidence="11">
    <location>
        <begin position="4"/>
        <end position="145"/>
    </location>
</feature>
<dbReference type="PANTHER" id="PTHR21015">
    <property type="entry name" value="UDP-N-ACETYLGLUCOSAMINE--N-ACETYLMURAMYL-(PENTAPEPTIDE) PYROPHOSPHORYL-UNDECAPRENOL N-ACETYLGLUCOSAMINE TRANSFERASE 1"/>
    <property type="match status" value="1"/>
</dbReference>
<dbReference type="GO" id="GO:0009252">
    <property type="term" value="P:peptidoglycan biosynthetic process"/>
    <property type="evidence" value="ECO:0007669"/>
    <property type="project" value="UniProtKB-UniRule"/>
</dbReference>
<feature type="binding site" evidence="10">
    <location>
        <position position="248"/>
    </location>
    <ligand>
        <name>UDP-N-acetyl-alpha-D-glucosamine</name>
        <dbReference type="ChEBI" id="CHEBI:57705"/>
    </ligand>
</feature>
<feature type="domain" description="Glycosyl transferase family 28 C-terminal" evidence="12">
    <location>
        <begin position="185"/>
        <end position="351"/>
    </location>
</feature>
<dbReference type="EC" id="2.4.1.227" evidence="10"/>
<keyword evidence="1 10" id="KW-1003">Cell membrane</keyword>
<dbReference type="GO" id="GO:0005975">
    <property type="term" value="P:carbohydrate metabolic process"/>
    <property type="evidence" value="ECO:0007669"/>
    <property type="project" value="InterPro"/>
</dbReference>
<dbReference type="Proteomes" id="UP000295497">
    <property type="component" value="Chromosome"/>
</dbReference>
<comment type="function">
    <text evidence="10">Cell wall formation. Catalyzes the transfer of a GlcNAc subunit on undecaprenyl-pyrophosphoryl-MurNAc-pentapeptide (lipid intermediate I) to form undecaprenyl-pyrophosphoryl-MurNAc-(pentapeptide)GlcNAc (lipid intermediate II).</text>
</comment>
<dbReference type="HAMAP" id="MF_00033">
    <property type="entry name" value="MurG"/>
    <property type="match status" value="1"/>
</dbReference>
<feature type="binding site" evidence="10">
    <location>
        <begin position="11"/>
        <end position="13"/>
    </location>
    <ligand>
        <name>UDP-N-acetyl-alpha-D-glucosamine</name>
        <dbReference type="ChEBI" id="CHEBI:57705"/>
    </ligand>
</feature>
<evidence type="ECO:0000256" key="4">
    <source>
        <dbReference type="ARBA" id="ARBA00022679"/>
    </source>
</evidence>
<keyword evidence="2 10" id="KW-0132">Cell division</keyword>
<sequence length="405" mass="41898">MVTVLIAGGGTGGHVFPMVAVGDAVRAAARDEEARVVYVGTARGIEVRVMRERGDALELLHVLPLRGGGLSGFVRGAARAGRVLPEARRLVERLDARVVLSLGGYAGGPVSLAARSLGVPVAILEPNSVLGLSNRLLSPIVDRAYVAFPEAARALRPSTVRLFGVPLRRAFARAPYAPREGELRLLVLGGSQGALALNDVVPRAIAQGRERGVALEVVHQTGRDREAAVRSLYAELGLAGRARVVPFIDDVAEALAAADVVIARAGASTLAELCAVGRPSILIPYPFAADDHQLKNAQSLDRASAAVAIAQADATEARLAGEIARLAAAPALRARMADAAAALAAPDAAARVAADLLELARAPRHRALRLPAPFGRAARGGEAPRRAVMKEAAPVGAALGREEAG</sequence>
<evidence type="ECO:0000256" key="10">
    <source>
        <dbReference type="HAMAP-Rule" id="MF_00033"/>
    </source>
</evidence>
<comment type="pathway">
    <text evidence="10">Cell wall biogenesis; peptidoglycan biosynthesis.</text>
</comment>
<feature type="binding site" evidence="10">
    <location>
        <position position="127"/>
    </location>
    <ligand>
        <name>UDP-N-acetyl-alpha-D-glucosamine</name>
        <dbReference type="ChEBI" id="CHEBI:57705"/>
    </ligand>
</feature>